<evidence type="ECO:0000313" key="2">
    <source>
        <dbReference type="Proteomes" id="UP000019118"/>
    </source>
</evidence>
<dbReference type="EnsemblMetazoa" id="XM_019898234.1">
    <property type="protein sequence ID" value="XP_019753793.1"/>
    <property type="gene ID" value="LOC109533048"/>
</dbReference>
<reference evidence="1" key="2">
    <citation type="submission" date="2024-08" db="UniProtKB">
        <authorList>
            <consortium name="EnsemblMetazoa"/>
        </authorList>
    </citation>
    <scope>IDENTIFICATION</scope>
</reference>
<evidence type="ECO:0000313" key="1">
    <source>
        <dbReference type="EnsemblMetazoa" id="XP_019753793.1"/>
    </source>
</evidence>
<sequence length="228" mass="25905">MSRYMSGSKLEPDFKINHYFEQKIASDAGSPVDGVKSERHWIRVSKPSTAIQQVEHSYQAFVLDAGDEQSLGWGTRLIVPRKLKRRPRYKVKPDNYIGNIATKRFDQVVFVAGKTVGGFDAEIENWSQTQTPSLKTPQVVTPIRKKTNQAACDFALHSRCDKSICWGERQILITRKLNSRHEYRANDQHYFNTGKFSANRAEEVALRCCNPVYGVYADSTETTALLSV</sequence>
<reference evidence="2" key="1">
    <citation type="journal article" date="2013" name="Genome Biol.">
        <title>Draft genome of the mountain pine beetle, Dendroctonus ponderosae Hopkins, a major forest pest.</title>
        <authorList>
            <person name="Keeling C.I."/>
            <person name="Yuen M.M."/>
            <person name="Liao N.Y."/>
            <person name="Docking T.R."/>
            <person name="Chan S.K."/>
            <person name="Taylor G.A."/>
            <person name="Palmquist D.L."/>
            <person name="Jackman S.D."/>
            <person name="Nguyen A."/>
            <person name="Li M."/>
            <person name="Henderson H."/>
            <person name="Janes J.K."/>
            <person name="Zhao Y."/>
            <person name="Pandoh P."/>
            <person name="Moore R."/>
            <person name="Sperling F.A."/>
            <person name="Huber D.P."/>
            <person name="Birol I."/>
            <person name="Jones S.J."/>
            <person name="Bohlmann J."/>
        </authorList>
    </citation>
    <scope>NUCLEOTIDE SEQUENCE</scope>
</reference>
<dbReference type="Proteomes" id="UP000019118">
    <property type="component" value="Unassembled WGS sequence"/>
</dbReference>
<proteinExistence type="predicted"/>
<dbReference type="AlphaFoldDB" id="A0AAR5NXW9"/>
<name>A0AAR5NXW9_DENPD</name>
<protein>
    <submittedName>
        <fullName evidence="1">Uncharacterized protein</fullName>
    </submittedName>
</protein>
<keyword evidence="2" id="KW-1185">Reference proteome</keyword>
<organism evidence="1 2">
    <name type="scientific">Dendroctonus ponderosae</name>
    <name type="common">Mountain pine beetle</name>
    <dbReference type="NCBI Taxonomy" id="77166"/>
    <lineage>
        <taxon>Eukaryota</taxon>
        <taxon>Metazoa</taxon>
        <taxon>Ecdysozoa</taxon>
        <taxon>Arthropoda</taxon>
        <taxon>Hexapoda</taxon>
        <taxon>Insecta</taxon>
        <taxon>Pterygota</taxon>
        <taxon>Neoptera</taxon>
        <taxon>Endopterygota</taxon>
        <taxon>Coleoptera</taxon>
        <taxon>Polyphaga</taxon>
        <taxon>Cucujiformia</taxon>
        <taxon>Curculionidae</taxon>
        <taxon>Scolytinae</taxon>
        <taxon>Dendroctonus</taxon>
    </lineage>
</organism>
<accession>A0AAR5NXW9</accession>